<comment type="caution">
    <text evidence="3">The sequence shown here is derived from an EMBL/GenBank/DDBJ whole genome shotgun (WGS) entry which is preliminary data.</text>
</comment>
<feature type="region of interest" description="Disordered" evidence="1">
    <location>
        <begin position="407"/>
        <end position="428"/>
    </location>
</feature>
<keyword evidence="2" id="KW-0812">Transmembrane</keyword>
<accession>A0A0L6V7X5</accession>
<keyword evidence="4" id="KW-1185">Reference proteome</keyword>
<evidence type="ECO:0000256" key="2">
    <source>
        <dbReference type="SAM" id="Phobius"/>
    </source>
</evidence>
<gene>
    <name evidence="3" type="ORF">VP01_2307g1</name>
</gene>
<feature type="region of interest" description="Disordered" evidence="1">
    <location>
        <begin position="80"/>
        <end position="124"/>
    </location>
</feature>
<dbReference type="EMBL" id="LAVV01007178">
    <property type="protein sequence ID" value="KNZ56829.1"/>
    <property type="molecule type" value="Genomic_DNA"/>
</dbReference>
<reference evidence="3 4" key="1">
    <citation type="submission" date="2015-08" db="EMBL/GenBank/DDBJ databases">
        <title>Next Generation Sequencing and Analysis of the Genome of Puccinia sorghi L Schw, the Causal Agent of Maize Common Rust.</title>
        <authorList>
            <person name="Rochi L."/>
            <person name="Burguener G."/>
            <person name="Darino M."/>
            <person name="Turjanski A."/>
            <person name="Kreff E."/>
            <person name="Dieguez M.J."/>
            <person name="Sacco F."/>
        </authorList>
    </citation>
    <scope>NUCLEOTIDE SEQUENCE [LARGE SCALE GENOMIC DNA]</scope>
    <source>
        <strain evidence="3 4">RO10H11247</strain>
    </source>
</reference>
<dbReference type="AlphaFoldDB" id="A0A0L6V7X5"/>
<protein>
    <submittedName>
        <fullName evidence="3">Uncharacterized protein</fullName>
    </submittedName>
</protein>
<dbReference type="Proteomes" id="UP000037035">
    <property type="component" value="Unassembled WGS sequence"/>
</dbReference>
<keyword evidence="2" id="KW-1133">Transmembrane helix</keyword>
<organism evidence="3 4">
    <name type="scientific">Puccinia sorghi</name>
    <dbReference type="NCBI Taxonomy" id="27349"/>
    <lineage>
        <taxon>Eukaryota</taxon>
        <taxon>Fungi</taxon>
        <taxon>Dikarya</taxon>
        <taxon>Basidiomycota</taxon>
        <taxon>Pucciniomycotina</taxon>
        <taxon>Pucciniomycetes</taxon>
        <taxon>Pucciniales</taxon>
        <taxon>Pucciniaceae</taxon>
        <taxon>Puccinia</taxon>
    </lineage>
</organism>
<evidence type="ECO:0000313" key="3">
    <source>
        <dbReference type="EMBL" id="KNZ56829.1"/>
    </source>
</evidence>
<evidence type="ECO:0000313" key="4">
    <source>
        <dbReference type="Proteomes" id="UP000037035"/>
    </source>
</evidence>
<dbReference type="VEuPathDB" id="FungiDB:VP01_2307g1"/>
<proteinExistence type="predicted"/>
<name>A0A0L6V7X5_9BASI</name>
<keyword evidence="2" id="KW-0472">Membrane</keyword>
<feature type="transmembrane region" description="Helical" evidence="2">
    <location>
        <begin position="477"/>
        <end position="496"/>
    </location>
</feature>
<sequence length="817" mass="92574">MADKTHKTFIFQFSWPIWRSSASLMSERSENTYCRNSESPETTQPCEFVYTIRRPNHLLTTALLGPIGPDRTWTTENSPAFHPYRTAPQRAPHTTRASPTCGDQPAKPRQPNHRDQQPEISISRPARYQCSAGKTATALWGKYCNCQSLPPEDVAPVLSMIMVQAASMSCPTAGDVTRPPHNTDAKGHSYSREFKVIRKIDSGPQATTKTPFIMMQKILDEQSEEFRSHNLPRDYSDDDSQAILIVLWAISKQVIITHFRPNVSTDPSPQLLSGIRSEPGTKEPPVTVVPSLHQLVAQVHRMMDMKYVKYDDKQIHENTSATSQLRSVWHFCGYISIFNTDKARRRPIERQSMHISRSDGRNPVTIRPPMTLQLDQRLWNGKTTADQSRHLEYDFPEESAIEALAASHARNQPTSDGGGVSLGTRSRTRNGQAADDGALALWKVFFWGYLFCVSAPRPTTISCIPLMMGSCCPHPPLMVFYLMFIFMFIIIFYFFIVRREKYGEKTIKIRKQYDGYLVQVPTIPRRRPSPTDITNKKRVHHVVFFRCTRGVTWLRAGLYVEGFGCFLQKKKETLPRVFHLAQLSLDQSPAEFAAAKTYRSGMPERGLFRCRFGYSCGCEGGLLLLKVAPLPLCLFTEKGPLFSPLFPFRAVSVDCDFSLDSHSVVKSVRQPIHFLFFSALDQMPSLALVLQFPLRPLPTTLDDSFLYYSLHLPHLLQLPLSGPLQPIILRVFLKAHLKLSLFLKFSPGLLFLRPPLSFPLQATPLAGHHCTVEETQHLFLHSRRKQPLPAFFSSSTRLFTSTLSSSKAISSSRRLLA</sequence>
<evidence type="ECO:0000256" key="1">
    <source>
        <dbReference type="SAM" id="MobiDB-lite"/>
    </source>
</evidence>